<dbReference type="PANTHER" id="PTHR30146:SF33">
    <property type="entry name" value="TRANSCRIPTIONAL REGULATOR"/>
    <property type="match status" value="1"/>
</dbReference>
<keyword evidence="2" id="KW-0238">DNA-binding</keyword>
<dbReference type="GO" id="GO:0003700">
    <property type="term" value="F:DNA-binding transcription factor activity"/>
    <property type="evidence" value="ECO:0007669"/>
    <property type="project" value="TreeGrafter"/>
</dbReference>
<dbReference type="Pfam" id="PF13377">
    <property type="entry name" value="Peripla_BP_3"/>
    <property type="match status" value="1"/>
</dbReference>
<name>A0A1H0XGQ7_9GAMM</name>
<dbReference type="InterPro" id="IPR028082">
    <property type="entry name" value="Peripla_BP_I"/>
</dbReference>
<protein>
    <submittedName>
        <fullName evidence="5">LacI family transcriptional regulator, gluconate utilization system Gnt-I transcriptional repressor</fullName>
    </submittedName>
</protein>
<dbReference type="SUPFAM" id="SSF53822">
    <property type="entry name" value="Periplasmic binding protein-like I"/>
    <property type="match status" value="1"/>
</dbReference>
<keyword evidence="1" id="KW-0805">Transcription regulation</keyword>
<evidence type="ECO:0000259" key="4">
    <source>
        <dbReference type="Pfam" id="PF13377"/>
    </source>
</evidence>
<feature type="domain" description="Transcriptional regulator LacI/GalR-like sensor" evidence="4">
    <location>
        <begin position="53"/>
        <end position="144"/>
    </location>
</feature>
<sequence>MIHVACAVIAAWSRRCRGRFVAPVTAQILPAPATLAVGREGLTRLLQEGAAGEVVVCSSDTVAQGVMAEALSRGLRIPEDLAVMGFGDLSSAAHTHPPLSTVRVDGPRIGCAIAEALLARIAEPAAARQPLRMDVGCELIERGSA</sequence>
<evidence type="ECO:0000256" key="1">
    <source>
        <dbReference type="ARBA" id="ARBA00023015"/>
    </source>
</evidence>
<dbReference type="AlphaFoldDB" id="A0A1H0XGQ7"/>
<evidence type="ECO:0000256" key="3">
    <source>
        <dbReference type="ARBA" id="ARBA00023163"/>
    </source>
</evidence>
<dbReference type="InterPro" id="IPR046335">
    <property type="entry name" value="LacI/GalR-like_sensor"/>
</dbReference>
<organism evidence="5 6">
    <name type="scientific">Ectopseudomonas guguanensis</name>
    <dbReference type="NCBI Taxonomy" id="1198456"/>
    <lineage>
        <taxon>Bacteria</taxon>
        <taxon>Pseudomonadati</taxon>
        <taxon>Pseudomonadota</taxon>
        <taxon>Gammaproteobacteria</taxon>
        <taxon>Pseudomonadales</taxon>
        <taxon>Pseudomonadaceae</taxon>
        <taxon>Ectopseudomonas</taxon>
    </lineage>
</organism>
<keyword evidence="6" id="KW-1185">Reference proteome</keyword>
<reference evidence="6" key="1">
    <citation type="submission" date="2016-10" db="EMBL/GenBank/DDBJ databases">
        <authorList>
            <person name="Varghese N."/>
            <person name="Submissions S."/>
        </authorList>
    </citation>
    <scope>NUCLEOTIDE SEQUENCE [LARGE SCALE GENOMIC DNA]</scope>
    <source>
        <strain evidence="6">JCM 18416</strain>
    </source>
</reference>
<gene>
    <name evidence="5" type="ORF">SAMN05216213_11634</name>
</gene>
<proteinExistence type="predicted"/>
<accession>A0A1H0XGQ7</accession>
<dbReference type="Gene3D" id="3.40.50.2300">
    <property type="match status" value="1"/>
</dbReference>
<evidence type="ECO:0000313" key="5">
    <source>
        <dbReference type="EMBL" id="SDQ02001.1"/>
    </source>
</evidence>
<dbReference type="Proteomes" id="UP000199460">
    <property type="component" value="Unassembled WGS sequence"/>
</dbReference>
<dbReference type="GO" id="GO:0000976">
    <property type="term" value="F:transcription cis-regulatory region binding"/>
    <property type="evidence" value="ECO:0007669"/>
    <property type="project" value="TreeGrafter"/>
</dbReference>
<dbReference type="PANTHER" id="PTHR30146">
    <property type="entry name" value="LACI-RELATED TRANSCRIPTIONAL REPRESSOR"/>
    <property type="match status" value="1"/>
</dbReference>
<evidence type="ECO:0000256" key="2">
    <source>
        <dbReference type="ARBA" id="ARBA00023125"/>
    </source>
</evidence>
<dbReference type="EMBL" id="FNJJ01000016">
    <property type="protein sequence ID" value="SDQ02001.1"/>
    <property type="molecule type" value="Genomic_DNA"/>
</dbReference>
<evidence type="ECO:0000313" key="6">
    <source>
        <dbReference type="Proteomes" id="UP000199460"/>
    </source>
</evidence>
<keyword evidence="3" id="KW-0804">Transcription</keyword>